<evidence type="ECO:0000256" key="1">
    <source>
        <dbReference type="SAM" id="SignalP"/>
    </source>
</evidence>
<evidence type="ECO:0000313" key="3">
    <source>
        <dbReference type="Proteomes" id="UP001524642"/>
    </source>
</evidence>
<comment type="caution">
    <text evidence="2">The sequence shown here is derived from an EMBL/GenBank/DDBJ whole genome shotgun (WGS) entry which is preliminary data.</text>
</comment>
<dbReference type="EMBL" id="JANJOU010000005">
    <property type="protein sequence ID" value="MCR0982145.1"/>
    <property type="molecule type" value="Genomic_DNA"/>
</dbReference>
<name>A0ABT1X225_9PROT</name>
<proteinExistence type="predicted"/>
<dbReference type="Proteomes" id="UP001524642">
    <property type="component" value="Unassembled WGS sequence"/>
</dbReference>
<reference evidence="2 3" key="1">
    <citation type="submission" date="2022-06" db="EMBL/GenBank/DDBJ databases">
        <title>Roseomonas CN29.</title>
        <authorList>
            <person name="Cheng Y."/>
            <person name="He X."/>
        </authorList>
    </citation>
    <scope>NUCLEOTIDE SEQUENCE [LARGE SCALE GENOMIC DNA]</scope>
    <source>
        <strain evidence="2 3">CN29</strain>
    </source>
</reference>
<dbReference type="RefSeq" id="WP_257715821.1">
    <property type="nucleotide sequence ID" value="NZ_JANJOU010000005.1"/>
</dbReference>
<sequence length="193" mass="20940">MAPTRIVLTAGLLLASAFSAMADGFFPESLAKADRLALSGFPARRQAAIEEARRLGQPADVAAMDRALEGDAARLRPAELAGDWRCRSVQLGGSLGVVSYSEFRCRITDDAAGLRLRKLSGSQRTNGAFYDIGEARLGYAGALTYNDDPILRYGQNPERNQIGYLAPVSPRHLRLELPAAGGREGFEIIDFRR</sequence>
<gene>
    <name evidence="2" type="ORF">NRP21_08810</name>
</gene>
<keyword evidence="3" id="KW-1185">Reference proteome</keyword>
<dbReference type="InterPro" id="IPR032609">
    <property type="entry name" value="DUF4893"/>
</dbReference>
<protein>
    <submittedName>
        <fullName evidence="2">DUF4893 domain-containing protein</fullName>
    </submittedName>
</protein>
<keyword evidence="1" id="KW-0732">Signal</keyword>
<dbReference type="Pfam" id="PF16233">
    <property type="entry name" value="DUF4893"/>
    <property type="match status" value="1"/>
</dbReference>
<evidence type="ECO:0000313" key="2">
    <source>
        <dbReference type="EMBL" id="MCR0982145.1"/>
    </source>
</evidence>
<feature type="signal peptide" evidence="1">
    <location>
        <begin position="1"/>
        <end position="22"/>
    </location>
</feature>
<organism evidence="2 3">
    <name type="scientific">Roseomonas populi</name>
    <dbReference type="NCBI Taxonomy" id="3121582"/>
    <lineage>
        <taxon>Bacteria</taxon>
        <taxon>Pseudomonadati</taxon>
        <taxon>Pseudomonadota</taxon>
        <taxon>Alphaproteobacteria</taxon>
        <taxon>Acetobacterales</taxon>
        <taxon>Roseomonadaceae</taxon>
        <taxon>Roseomonas</taxon>
    </lineage>
</organism>
<feature type="chain" id="PRO_5046781236" evidence="1">
    <location>
        <begin position="23"/>
        <end position="193"/>
    </location>
</feature>
<accession>A0ABT1X225</accession>